<dbReference type="Proteomes" id="UP000288805">
    <property type="component" value="Unassembled WGS sequence"/>
</dbReference>
<dbReference type="AlphaFoldDB" id="A0A438K143"/>
<proteinExistence type="predicted"/>
<dbReference type="EMBL" id="QGNW01000019">
    <property type="protein sequence ID" value="RVX14936.1"/>
    <property type="molecule type" value="Genomic_DNA"/>
</dbReference>
<evidence type="ECO:0000313" key="2">
    <source>
        <dbReference type="Proteomes" id="UP000288805"/>
    </source>
</evidence>
<evidence type="ECO:0000313" key="1">
    <source>
        <dbReference type="EMBL" id="RVX14936.1"/>
    </source>
</evidence>
<organism evidence="1 2">
    <name type="scientific">Vitis vinifera</name>
    <name type="common">Grape</name>
    <dbReference type="NCBI Taxonomy" id="29760"/>
    <lineage>
        <taxon>Eukaryota</taxon>
        <taxon>Viridiplantae</taxon>
        <taxon>Streptophyta</taxon>
        <taxon>Embryophyta</taxon>
        <taxon>Tracheophyta</taxon>
        <taxon>Spermatophyta</taxon>
        <taxon>Magnoliopsida</taxon>
        <taxon>eudicotyledons</taxon>
        <taxon>Gunneridae</taxon>
        <taxon>Pentapetalae</taxon>
        <taxon>rosids</taxon>
        <taxon>Vitales</taxon>
        <taxon>Vitaceae</taxon>
        <taxon>Viteae</taxon>
        <taxon>Vitis</taxon>
    </lineage>
</organism>
<accession>A0A438K143</accession>
<protein>
    <submittedName>
        <fullName evidence="1">Uncharacterized protein</fullName>
    </submittedName>
</protein>
<name>A0A438K143_VITVI</name>
<comment type="caution">
    <text evidence="1">The sequence shown here is derived from an EMBL/GenBank/DDBJ whole genome shotgun (WGS) entry which is preliminary data.</text>
</comment>
<gene>
    <name evidence="1" type="ORF">CK203_007774</name>
</gene>
<reference evidence="1 2" key="1">
    <citation type="journal article" date="2018" name="PLoS Genet.">
        <title>Population sequencing reveals clonal diversity and ancestral inbreeding in the grapevine cultivar Chardonnay.</title>
        <authorList>
            <person name="Roach M.J."/>
            <person name="Johnson D.L."/>
            <person name="Bohlmann J."/>
            <person name="van Vuuren H.J."/>
            <person name="Jones S.J."/>
            <person name="Pretorius I.S."/>
            <person name="Schmidt S.A."/>
            <person name="Borneman A.R."/>
        </authorList>
    </citation>
    <scope>NUCLEOTIDE SEQUENCE [LARGE SCALE GENOMIC DNA]</scope>
    <source>
        <strain evidence="2">cv. Chardonnay</strain>
        <tissue evidence="1">Leaf</tissue>
    </source>
</reference>
<sequence>MQTNLEGSESQVYGPPLYGLFEKAQIDGGATCQQSVSISKCYLGETAYFLSPTISWRSRADKIRIASEAAGAWPIIGHLLLGGSQLPGIFL</sequence>